<keyword evidence="6" id="KW-0804">Transcription</keyword>
<keyword evidence="5" id="KW-0238">DNA-binding</keyword>
<dbReference type="OrthoDB" id="46583at2759"/>
<evidence type="ECO:0000256" key="9">
    <source>
        <dbReference type="ARBA" id="ARBA00025958"/>
    </source>
</evidence>
<evidence type="ECO:0000313" key="12">
    <source>
        <dbReference type="Proteomes" id="UP000267027"/>
    </source>
</evidence>
<dbReference type="GO" id="GO:0005634">
    <property type="term" value="C:nucleus"/>
    <property type="evidence" value="ECO:0007669"/>
    <property type="project" value="UniProtKB-SubCell"/>
</dbReference>
<evidence type="ECO:0000313" key="11">
    <source>
        <dbReference type="EMBL" id="VDM62458.1"/>
    </source>
</evidence>
<dbReference type="GO" id="GO:0019185">
    <property type="term" value="C:snRNA-activating protein complex"/>
    <property type="evidence" value="ECO:0007669"/>
    <property type="project" value="TreeGrafter"/>
</dbReference>
<evidence type="ECO:0000256" key="6">
    <source>
        <dbReference type="ARBA" id="ARBA00023163"/>
    </source>
</evidence>
<protein>
    <recommendedName>
        <fullName evidence="3">snRNA-activating protein complex subunit 3</fullName>
    </recommendedName>
    <alternativeName>
        <fullName evidence="10">Small nuclear RNA-activating complex polypeptide 3</fullName>
    </alternativeName>
</protein>
<dbReference type="GO" id="GO:0042795">
    <property type="term" value="P:snRNA transcription by RNA polymerase II"/>
    <property type="evidence" value="ECO:0007669"/>
    <property type="project" value="TreeGrafter"/>
</dbReference>
<dbReference type="GO" id="GO:0042796">
    <property type="term" value="P:snRNA transcription by RNA polymerase III"/>
    <property type="evidence" value="ECO:0007669"/>
    <property type="project" value="TreeGrafter"/>
</dbReference>
<keyword evidence="12" id="KW-1185">Reference proteome</keyword>
<dbReference type="GO" id="GO:0003681">
    <property type="term" value="F:bent DNA binding"/>
    <property type="evidence" value="ECO:0007669"/>
    <property type="project" value="TreeGrafter"/>
</dbReference>
<accession>A0A0R3PX94</accession>
<dbReference type="PANTHER" id="PTHR13421">
    <property type="entry name" value="SNRNA-ACTIVATING PROTEIN COMPLEX SUBUNIT 3"/>
    <property type="match status" value="1"/>
</dbReference>
<dbReference type="Pfam" id="PF12251">
    <property type="entry name" value="SNAPC3"/>
    <property type="match status" value="2"/>
</dbReference>
<dbReference type="AlphaFoldDB" id="A0A0R3PX94"/>
<keyword evidence="7" id="KW-0539">Nucleus</keyword>
<dbReference type="PANTHER" id="PTHR13421:SF16">
    <property type="entry name" value="SNRNA-ACTIVATING PROTEIN COMPLEX SUBUNIT 3"/>
    <property type="match status" value="1"/>
</dbReference>
<evidence type="ECO:0000256" key="7">
    <source>
        <dbReference type="ARBA" id="ARBA00023242"/>
    </source>
</evidence>
<proteinExistence type="inferred from homology"/>
<evidence type="ECO:0000313" key="13">
    <source>
        <dbReference type="WBParaSite" id="ACOC_0001087201-mRNA-1"/>
    </source>
</evidence>
<reference evidence="13" key="1">
    <citation type="submission" date="2017-02" db="UniProtKB">
        <authorList>
            <consortium name="WormBaseParasite"/>
        </authorList>
    </citation>
    <scope>IDENTIFICATION</scope>
</reference>
<dbReference type="GO" id="GO:0000978">
    <property type="term" value="F:RNA polymerase II cis-regulatory region sequence-specific DNA binding"/>
    <property type="evidence" value="ECO:0007669"/>
    <property type="project" value="TreeGrafter"/>
</dbReference>
<comment type="similarity">
    <text evidence="2">Belongs to the SNAPC3/SRD2 family.</text>
</comment>
<evidence type="ECO:0000256" key="3">
    <source>
        <dbReference type="ARBA" id="ARBA00013634"/>
    </source>
</evidence>
<name>A0A0R3PX94_ANGCS</name>
<evidence type="ECO:0000256" key="5">
    <source>
        <dbReference type="ARBA" id="ARBA00023125"/>
    </source>
</evidence>
<gene>
    <name evidence="11" type="ORF">ACOC_LOCUS10873</name>
</gene>
<evidence type="ECO:0000256" key="10">
    <source>
        <dbReference type="ARBA" id="ARBA00029606"/>
    </source>
</evidence>
<dbReference type="WBParaSite" id="ACOC_0001087201-mRNA-1">
    <property type="protein sequence ID" value="ACOC_0001087201-mRNA-1"/>
    <property type="gene ID" value="ACOC_0001087201"/>
</dbReference>
<comment type="function">
    <text evidence="8">Part of the SNAPc complex required for the transcription of both RNA polymerase II and III small-nuclear RNA genes. Binds to the proximal sequence element (PSE), a non-TATA-box basal promoter element common to these 2 types of genes. Recruits TBP and BRF2 to the U6 snRNA TATA box.</text>
</comment>
<organism evidence="13">
    <name type="scientific">Angiostrongylus costaricensis</name>
    <name type="common">Nematode worm</name>
    <dbReference type="NCBI Taxonomy" id="334426"/>
    <lineage>
        <taxon>Eukaryota</taxon>
        <taxon>Metazoa</taxon>
        <taxon>Ecdysozoa</taxon>
        <taxon>Nematoda</taxon>
        <taxon>Chromadorea</taxon>
        <taxon>Rhabditida</taxon>
        <taxon>Rhabditina</taxon>
        <taxon>Rhabditomorpha</taxon>
        <taxon>Strongyloidea</taxon>
        <taxon>Metastrongylidae</taxon>
        <taxon>Angiostrongylus</taxon>
    </lineage>
</organism>
<comment type="subcellular location">
    <subcellularLocation>
        <location evidence="1">Nucleus</location>
    </subcellularLocation>
</comment>
<evidence type="ECO:0000256" key="2">
    <source>
        <dbReference type="ARBA" id="ARBA00010410"/>
    </source>
</evidence>
<dbReference type="OMA" id="RIACDIC"/>
<dbReference type="GO" id="GO:0001046">
    <property type="term" value="F:core promoter sequence-specific DNA binding"/>
    <property type="evidence" value="ECO:0007669"/>
    <property type="project" value="TreeGrafter"/>
</dbReference>
<comment type="subunit">
    <text evidence="9">Part of the SNAPc complex composed of 5 subunits: SNAPC1, SNAPC2, SNAPC3, SNAPC4 and SNAPC5. SNAPC3 interacts with SNAPC1.</text>
</comment>
<evidence type="ECO:0000256" key="4">
    <source>
        <dbReference type="ARBA" id="ARBA00023015"/>
    </source>
</evidence>
<dbReference type="InterPro" id="IPR022042">
    <property type="entry name" value="snRNA-activating_su3"/>
</dbReference>
<evidence type="ECO:0000256" key="1">
    <source>
        <dbReference type="ARBA" id="ARBA00004123"/>
    </source>
</evidence>
<dbReference type="Proteomes" id="UP000267027">
    <property type="component" value="Unassembled WGS sequence"/>
</dbReference>
<keyword evidence="4" id="KW-0805">Transcription regulation</keyword>
<dbReference type="EMBL" id="UYYA01004562">
    <property type="protein sequence ID" value="VDM62458.1"/>
    <property type="molecule type" value="Genomic_DNA"/>
</dbReference>
<reference evidence="11 12" key="2">
    <citation type="submission" date="2018-11" db="EMBL/GenBank/DDBJ databases">
        <authorList>
            <consortium name="Pathogen Informatics"/>
        </authorList>
    </citation>
    <scope>NUCLEOTIDE SEQUENCE [LARGE SCALE GENOMIC DNA]</scope>
    <source>
        <strain evidence="11 12">Costa Rica</strain>
    </source>
</reference>
<evidence type="ECO:0000256" key="8">
    <source>
        <dbReference type="ARBA" id="ARBA00025193"/>
    </source>
</evidence>
<sequence>MAMDKIFDFDNQEEFVAKAVESRDNLERCGLKMGYSDNWKDDLVSSLRRLNMSNDGIGEVMHQLVTNVIKEFRHPTKQYNFDKDDGRGRLAVPKKTPLMSVKLLLAENDKRRNPRYKSVVLRSMKYDRFDPTVISRCCQKPKTNASIANHASSNTAQDFNNEHEAGIEEIAPSNKGVADLDLDGNGTADCQFLHHDDRFAYSSYVHWPHSQGSNCDPATDSLPTIERNPCIEENSTECSNLNDIVVQVSIHVGYPRPLEKEELRLGRLLKVVDRFLVLGSNTLKELKDSIDCPADYYVFDDVSQRFLTDQDLCKQDLQFLELHMFLVKELFGYKQFTLGDIFFQYRYPSSFFFIHDTFYIDLEPKGSQDITEMIRTWATERGLGGTKVADMNTTNDDVHPTGPYPLPFYELNTRRISCAGCKMATSEWVVWNHESTPVPVQYFCESCYNDLNFDVFGERTFNFKAAPLYDRHNRKTDFVEREHFDAVDNAVPDEEIASEAI</sequence>
<dbReference type="STRING" id="334426.A0A0R3PX94"/>
<dbReference type="GO" id="GO:0001006">
    <property type="term" value="F:RNA polymerase III type 3 promoter sequence-specific DNA binding"/>
    <property type="evidence" value="ECO:0007669"/>
    <property type="project" value="TreeGrafter"/>
</dbReference>